<dbReference type="InterPro" id="IPR001845">
    <property type="entry name" value="HTH_ArsR_DNA-bd_dom"/>
</dbReference>
<protein>
    <submittedName>
        <fullName evidence="2">ArsR family transcriptional regulator</fullName>
    </submittedName>
</protein>
<dbReference type="PANTHER" id="PTHR39168:SF1">
    <property type="entry name" value="TRANSCRIPTIONAL REGULATORY PROTEIN"/>
    <property type="match status" value="1"/>
</dbReference>
<organism evidence="2 3">
    <name type="scientific">Hoeflea ulvae</name>
    <dbReference type="NCBI Taxonomy" id="2983764"/>
    <lineage>
        <taxon>Bacteria</taxon>
        <taxon>Pseudomonadati</taxon>
        <taxon>Pseudomonadota</taxon>
        <taxon>Alphaproteobacteria</taxon>
        <taxon>Hyphomicrobiales</taxon>
        <taxon>Rhizobiaceae</taxon>
        <taxon>Hoeflea</taxon>
    </lineage>
</organism>
<dbReference type="Gene3D" id="1.10.10.10">
    <property type="entry name" value="Winged helix-like DNA-binding domain superfamily/Winged helix DNA-binding domain"/>
    <property type="match status" value="1"/>
</dbReference>
<dbReference type="RefSeq" id="WP_267613283.1">
    <property type="nucleotide sequence ID" value="NZ_JAOVZQ010000001.1"/>
</dbReference>
<dbReference type="InterPro" id="IPR036390">
    <property type="entry name" value="WH_DNA-bd_sf"/>
</dbReference>
<evidence type="ECO:0000313" key="2">
    <source>
        <dbReference type="EMBL" id="MCY0095402.1"/>
    </source>
</evidence>
<sequence length="240" mass="25866">MNNLVSGQSISAVAAMIGDAARANILFALMNGKALTATELGHHAGVSAPTASGHLAKLLDGQLITLERQGRHRYYRLASPAVAEALEGLSNLAASGPKRHRPTGPKDAAMRQARTCYDHMAGRLAVAITDALTARDLIVVEDRSGMITDEGRRFFADFGIDLDDGPKSARPLCRTCLDWSERRMHLGGRLGASLLARSLELHWVRPANSSRSLTITRDGERGFQEQFGITAETLVTQPKA</sequence>
<dbReference type="EMBL" id="JAOVZQ010000001">
    <property type="protein sequence ID" value="MCY0095402.1"/>
    <property type="molecule type" value="Genomic_DNA"/>
</dbReference>
<dbReference type="CDD" id="cd00090">
    <property type="entry name" value="HTH_ARSR"/>
    <property type="match status" value="1"/>
</dbReference>
<dbReference type="Pfam" id="PF12802">
    <property type="entry name" value="MarR_2"/>
    <property type="match status" value="1"/>
</dbReference>
<dbReference type="PROSITE" id="PS50987">
    <property type="entry name" value="HTH_ARSR_2"/>
    <property type="match status" value="1"/>
</dbReference>
<evidence type="ECO:0000259" key="1">
    <source>
        <dbReference type="PROSITE" id="PS50987"/>
    </source>
</evidence>
<gene>
    <name evidence="2" type="ORF">OEG82_15455</name>
</gene>
<dbReference type="InterPro" id="IPR052543">
    <property type="entry name" value="HTH_Metal-responsive_Reg"/>
</dbReference>
<evidence type="ECO:0000313" key="3">
    <source>
        <dbReference type="Proteomes" id="UP001081283"/>
    </source>
</evidence>
<comment type="caution">
    <text evidence="2">The sequence shown here is derived from an EMBL/GenBank/DDBJ whole genome shotgun (WGS) entry which is preliminary data.</text>
</comment>
<dbReference type="SMART" id="SM00418">
    <property type="entry name" value="HTH_ARSR"/>
    <property type="match status" value="1"/>
</dbReference>
<dbReference type="InterPro" id="IPR036388">
    <property type="entry name" value="WH-like_DNA-bd_sf"/>
</dbReference>
<dbReference type="PRINTS" id="PR00778">
    <property type="entry name" value="HTHARSR"/>
</dbReference>
<dbReference type="NCBIfam" id="NF033788">
    <property type="entry name" value="HTH_metalloreg"/>
    <property type="match status" value="1"/>
</dbReference>
<feature type="domain" description="HTH arsR-type" evidence="1">
    <location>
        <begin position="2"/>
        <end position="97"/>
    </location>
</feature>
<dbReference type="InterPro" id="IPR011991">
    <property type="entry name" value="ArsR-like_HTH"/>
</dbReference>
<reference evidence="2" key="1">
    <citation type="submission" date="2022-10" db="EMBL/GenBank/DDBJ databases">
        <title>Hoeflea sp. J2-29, isolated from marine algae.</title>
        <authorList>
            <person name="Kristyanto S."/>
            <person name="Kim J.M."/>
            <person name="Jeon C.O."/>
        </authorList>
    </citation>
    <scope>NUCLEOTIDE SEQUENCE</scope>
    <source>
        <strain evidence="2">J2-29</strain>
    </source>
</reference>
<dbReference type="SUPFAM" id="SSF46785">
    <property type="entry name" value="Winged helix' DNA-binding domain"/>
    <property type="match status" value="1"/>
</dbReference>
<dbReference type="PANTHER" id="PTHR39168">
    <property type="entry name" value="TRANSCRIPTIONAL REGULATOR-RELATED"/>
    <property type="match status" value="1"/>
</dbReference>
<accession>A0ABT3YIG5</accession>
<name>A0ABT3YIG5_9HYPH</name>
<dbReference type="Proteomes" id="UP001081283">
    <property type="component" value="Unassembled WGS sequence"/>
</dbReference>
<dbReference type="InterPro" id="IPR000835">
    <property type="entry name" value="HTH_MarR-typ"/>
</dbReference>
<keyword evidence="3" id="KW-1185">Reference proteome</keyword>
<proteinExistence type="predicted"/>